<reference evidence="6" key="1">
    <citation type="journal article" date="2019" name="Int. J. Syst. Evol. Microbiol.">
        <title>The Global Catalogue of Microorganisms (GCM) 10K type strain sequencing project: providing services to taxonomists for standard genome sequencing and annotation.</title>
        <authorList>
            <consortium name="The Broad Institute Genomics Platform"/>
            <consortium name="The Broad Institute Genome Sequencing Center for Infectious Disease"/>
            <person name="Wu L."/>
            <person name="Ma J."/>
        </authorList>
    </citation>
    <scope>NUCLEOTIDE SEQUENCE [LARGE SCALE GENOMIC DNA]</scope>
    <source>
        <strain evidence="6">CGMCC 4.7204</strain>
    </source>
</reference>
<name>A0ABV8L4I2_9NOCA</name>
<dbReference type="PANTHER" id="PTHR43727:SF2">
    <property type="entry name" value="GROUP IV DECARBOXYLASE"/>
    <property type="match status" value="1"/>
</dbReference>
<sequence length="484" mass="51192">MGGPADSAPPAGHGESPGASAIGPVHCAPPMPADVDPLERRLLAHPHLLGDIAAAVGGPFHVLFPERVARNVTAFHEAFRAAGVDGFVYFGKKANKAACVARACAESGAGIDVASVGELVAALAQGVRGEDLMVTGPAKSDELLWLAVRHGSTIAIDALDELARLTRICAGHDQISRSTPPTRTGGPTPAGRPARILLRIQPDGSTSRFGLDRAELAQALRSAPAGGPVLLSGFSFHLSGYDATARADLAATLVEHCVRARADGHLADTISIGGGFGVDYLDAGSWTRFRDTSSEKWFHGRAPGQDYYPYHFPVPGAAMLTAVLAHNRLAEALRTNGIRLSIEPGRALLDRAGSSIFRVQGGKTRTAHGEPYDILTVDGTSLSLSEQWFDSEYLPDPVLWPARPGTITASCVGATTCLESDLLSRRRIPLPRRAQVGDLLVYPNTAGYQMDSNESTFHELPLPPKVVVREVDGRPGWSLDATAR</sequence>
<evidence type="ECO:0000256" key="2">
    <source>
        <dbReference type="ARBA" id="ARBA00022898"/>
    </source>
</evidence>
<dbReference type="PANTHER" id="PTHR43727">
    <property type="entry name" value="DIAMINOPIMELATE DECARBOXYLASE"/>
    <property type="match status" value="1"/>
</dbReference>
<evidence type="ECO:0000256" key="1">
    <source>
        <dbReference type="ARBA" id="ARBA00001933"/>
    </source>
</evidence>
<dbReference type="EMBL" id="JBHSBA010000005">
    <property type="protein sequence ID" value="MFC4125707.1"/>
    <property type="molecule type" value="Genomic_DNA"/>
</dbReference>
<feature type="region of interest" description="Disordered" evidence="3">
    <location>
        <begin position="1"/>
        <end position="26"/>
    </location>
</feature>
<feature type="region of interest" description="Disordered" evidence="3">
    <location>
        <begin position="173"/>
        <end position="193"/>
    </location>
</feature>
<comment type="cofactor">
    <cofactor evidence="1">
        <name>pyridoxal 5'-phosphate</name>
        <dbReference type="ChEBI" id="CHEBI:597326"/>
    </cofactor>
</comment>
<accession>A0ABV8L4I2</accession>
<feature type="domain" description="Orn/DAP/Arg decarboxylase 2 N-terminal" evidence="4">
    <location>
        <begin position="68"/>
        <end position="290"/>
    </location>
</feature>
<protein>
    <submittedName>
        <fullName evidence="5">Y4yA family PLP-dependent enzyme</fullName>
    </submittedName>
</protein>
<proteinExistence type="predicted"/>
<dbReference type="Pfam" id="PF02784">
    <property type="entry name" value="Orn_Arg_deC_N"/>
    <property type="match status" value="1"/>
</dbReference>
<evidence type="ECO:0000313" key="6">
    <source>
        <dbReference type="Proteomes" id="UP001595767"/>
    </source>
</evidence>
<dbReference type="InterPro" id="IPR000183">
    <property type="entry name" value="Orn/DAP/Arg_de-COase"/>
</dbReference>
<dbReference type="PRINTS" id="PR01179">
    <property type="entry name" value="ODADCRBXLASE"/>
</dbReference>
<dbReference type="RefSeq" id="WP_378550209.1">
    <property type="nucleotide sequence ID" value="NZ_JBHSBA010000005.1"/>
</dbReference>
<keyword evidence="6" id="KW-1185">Reference proteome</keyword>
<evidence type="ECO:0000256" key="3">
    <source>
        <dbReference type="SAM" id="MobiDB-lite"/>
    </source>
</evidence>
<comment type="caution">
    <text evidence="5">The sequence shown here is derived from an EMBL/GenBank/DDBJ whole genome shotgun (WGS) entry which is preliminary data.</text>
</comment>
<feature type="compositionally biased region" description="Low complexity" evidence="3">
    <location>
        <begin position="176"/>
        <end position="193"/>
    </location>
</feature>
<keyword evidence="2" id="KW-0663">Pyridoxal phosphate</keyword>
<evidence type="ECO:0000313" key="5">
    <source>
        <dbReference type="EMBL" id="MFC4125707.1"/>
    </source>
</evidence>
<dbReference type="Gene3D" id="3.20.20.10">
    <property type="entry name" value="Alanine racemase"/>
    <property type="match status" value="1"/>
</dbReference>
<evidence type="ECO:0000259" key="4">
    <source>
        <dbReference type="Pfam" id="PF02784"/>
    </source>
</evidence>
<dbReference type="InterPro" id="IPR022644">
    <property type="entry name" value="De-COase2_N"/>
</dbReference>
<dbReference type="SUPFAM" id="SSF51419">
    <property type="entry name" value="PLP-binding barrel"/>
    <property type="match status" value="1"/>
</dbReference>
<dbReference type="Proteomes" id="UP001595767">
    <property type="component" value="Unassembled WGS sequence"/>
</dbReference>
<dbReference type="InterPro" id="IPR029066">
    <property type="entry name" value="PLP-binding_barrel"/>
</dbReference>
<organism evidence="5 6">
    <name type="scientific">Nocardia rhizosphaerae</name>
    <dbReference type="NCBI Taxonomy" id="1691571"/>
    <lineage>
        <taxon>Bacteria</taxon>
        <taxon>Bacillati</taxon>
        <taxon>Actinomycetota</taxon>
        <taxon>Actinomycetes</taxon>
        <taxon>Mycobacteriales</taxon>
        <taxon>Nocardiaceae</taxon>
        <taxon>Nocardia</taxon>
    </lineage>
</organism>
<dbReference type="SUPFAM" id="SSF50621">
    <property type="entry name" value="Alanine racemase C-terminal domain-like"/>
    <property type="match status" value="1"/>
</dbReference>
<gene>
    <name evidence="5" type="ORF">ACFOW8_12270</name>
</gene>
<dbReference type="Gene3D" id="2.40.37.10">
    <property type="entry name" value="Lyase, Ornithine Decarboxylase, Chain A, domain 1"/>
    <property type="match status" value="1"/>
</dbReference>
<dbReference type="InterPro" id="IPR009006">
    <property type="entry name" value="Ala_racemase/Decarboxylase_C"/>
</dbReference>